<name>A0AAV7KZU1_PLEWA</name>
<feature type="compositionally biased region" description="Basic residues" evidence="1">
    <location>
        <begin position="303"/>
        <end position="312"/>
    </location>
</feature>
<proteinExistence type="predicted"/>
<evidence type="ECO:0000313" key="2">
    <source>
        <dbReference type="EMBL" id="KAJ1083894.1"/>
    </source>
</evidence>
<protein>
    <submittedName>
        <fullName evidence="2">Uncharacterized protein</fullName>
    </submittedName>
</protein>
<feature type="compositionally biased region" description="Polar residues" evidence="1">
    <location>
        <begin position="192"/>
        <end position="215"/>
    </location>
</feature>
<sequence length="312" mass="33495">MRSKHFSSGALTWPMSSTGEQRQPTTIAGSSASGKLPSSAPEFLPMGQTEPDLGRGITAEKPVQELKTLKSNVNGATDLSPLEGNVGGTELSAQEPIGPISDLERGITTNTDVNLLGESPWRDAGDRGPLFKAMYLTSDTLKEVASKNVSSPGKTHKHKKSSQTGACRVGSDPDTNDCFFSLSDGTEWSADGSGSLTETSDSNPDDTISSAPTTQKVVQKIGCQVSGGKALNWYYSSTDQLRSDRAQAGRKTDLREFDERSARAQGTDGFLAGSDSLTRSAEREESWKGSWNKIPRPLGIDRRLRRGRHTRG</sequence>
<keyword evidence="3" id="KW-1185">Reference proteome</keyword>
<accession>A0AAV7KZU1</accession>
<feature type="compositionally biased region" description="Polar residues" evidence="1">
    <location>
        <begin position="14"/>
        <end position="33"/>
    </location>
</feature>
<comment type="caution">
    <text evidence="2">The sequence shown here is derived from an EMBL/GenBank/DDBJ whole genome shotgun (WGS) entry which is preliminary data.</text>
</comment>
<dbReference type="EMBL" id="JANPWB010000016">
    <property type="protein sequence ID" value="KAJ1083894.1"/>
    <property type="molecule type" value="Genomic_DNA"/>
</dbReference>
<feature type="region of interest" description="Disordered" evidence="1">
    <location>
        <begin position="146"/>
        <end position="169"/>
    </location>
</feature>
<feature type="region of interest" description="Disordered" evidence="1">
    <location>
        <begin position="259"/>
        <end position="312"/>
    </location>
</feature>
<evidence type="ECO:0000256" key="1">
    <source>
        <dbReference type="SAM" id="MobiDB-lite"/>
    </source>
</evidence>
<organism evidence="2 3">
    <name type="scientific">Pleurodeles waltl</name>
    <name type="common">Iberian ribbed newt</name>
    <dbReference type="NCBI Taxonomy" id="8319"/>
    <lineage>
        <taxon>Eukaryota</taxon>
        <taxon>Metazoa</taxon>
        <taxon>Chordata</taxon>
        <taxon>Craniata</taxon>
        <taxon>Vertebrata</taxon>
        <taxon>Euteleostomi</taxon>
        <taxon>Amphibia</taxon>
        <taxon>Batrachia</taxon>
        <taxon>Caudata</taxon>
        <taxon>Salamandroidea</taxon>
        <taxon>Salamandridae</taxon>
        <taxon>Pleurodelinae</taxon>
        <taxon>Pleurodeles</taxon>
    </lineage>
</organism>
<feature type="region of interest" description="Disordered" evidence="1">
    <location>
        <begin position="1"/>
        <end position="55"/>
    </location>
</feature>
<evidence type="ECO:0000313" key="3">
    <source>
        <dbReference type="Proteomes" id="UP001066276"/>
    </source>
</evidence>
<dbReference type="Proteomes" id="UP001066276">
    <property type="component" value="Chromosome 12"/>
</dbReference>
<dbReference type="AlphaFoldDB" id="A0AAV7KZU1"/>
<gene>
    <name evidence="2" type="ORF">NDU88_004049</name>
</gene>
<feature type="region of interest" description="Disordered" evidence="1">
    <location>
        <begin position="189"/>
        <end position="215"/>
    </location>
</feature>
<reference evidence="2" key="1">
    <citation type="journal article" date="2022" name="bioRxiv">
        <title>Sequencing and chromosome-scale assembly of the giantPleurodeles waltlgenome.</title>
        <authorList>
            <person name="Brown T."/>
            <person name="Elewa A."/>
            <person name="Iarovenko S."/>
            <person name="Subramanian E."/>
            <person name="Araus A.J."/>
            <person name="Petzold A."/>
            <person name="Susuki M."/>
            <person name="Suzuki K.-i.T."/>
            <person name="Hayashi T."/>
            <person name="Toyoda A."/>
            <person name="Oliveira C."/>
            <person name="Osipova E."/>
            <person name="Leigh N.D."/>
            <person name="Simon A."/>
            <person name="Yun M.H."/>
        </authorList>
    </citation>
    <scope>NUCLEOTIDE SEQUENCE</scope>
    <source>
        <strain evidence="2">20211129_DDA</strain>
        <tissue evidence="2">Liver</tissue>
    </source>
</reference>